<keyword evidence="1" id="KW-0812">Transmembrane</keyword>
<protein>
    <recommendedName>
        <fullName evidence="4">Holin</fullName>
    </recommendedName>
</protein>
<keyword evidence="1" id="KW-1133">Transmembrane helix</keyword>
<evidence type="ECO:0008006" key="4">
    <source>
        <dbReference type="Google" id="ProtNLM"/>
    </source>
</evidence>
<reference evidence="2 3" key="1">
    <citation type="submission" date="2023-03" db="EMBL/GenBank/DDBJ databases">
        <title>Bacillus Genome Sequencing.</title>
        <authorList>
            <person name="Dunlap C."/>
        </authorList>
    </citation>
    <scope>NUCLEOTIDE SEQUENCE [LARGE SCALE GENOMIC DNA]</scope>
    <source>
        <strain evidence="2 3">BD-533</strain>
    </source>
</reference>
<evidence type="ECO:0000313" key="3">
    <source>
        <dbReference type="Proteomes" id="UP001338137"/>
    </source>
</evidence>
<sequence length="57" mass="5992">MKVNYYTLSLGLLGAAKLILNAFGLDLIQDDTVNAIANGVAAVLSIVGVYANHQKSE</sequence>
<gene>
    <name evidence="2" type="ORF">P4I72_08560</name>
</gene>
<comment type="caution">
    <text evidence="2">The sequence shown here is derived from an EMBL/GenBank/DDBJ whole genome shotgun (WGS) entry which is preliminary data.</text>
</comment>
<accession>A0ABU6G2U6</accession>
<dbReference type="EMBL" id="JARLKY010000018">
    <property type="protein sequence ID" value="MEC0227173.1"/>
    <property type="molecule type" value="Genomic_DNA"/>
</dbReference>
<name>A0ABU6G2U6_9BACL</name>
<dbReference type="RefSeq" id="WP_173220482.1">
    <property type="nucleotide sequence ID" value="NZ_JABMKZ010000011.1"/>
</dbReference>
<organism evidence="2 3">
    <name type="scientific">Paenibacillus alba</name>
    <dbReference type="NCBI Taxonomy" id="1197127"/>
    <lineage>
        <taxon>Bacteria</taxon>
        <taxon>Bacillati</taxon>
        <taxon>Bacillota</taxon>
        <taxon>Bacilli</taxon>
        <taxon>Bacillales</taxon>
        <taxon>Paenibacillaceae</taxon>
        <taxon>Paenibacillus</taxon>
    </lineage>
</organism>
<keyword evidence="3" id="KW-1185">Reference proteome</keyword>
<dbReference type="Proteomes" id="UP001338137">
    <property type="component" value="Unassembled WGS sequence"/>
</dbReference>
<proteinExistence type="predicted"/>
<evidence type="ECO:0000313" key="2">
    <source>
        <dbReference type="EMBL" id="MEC0227173.1"/>
    </source>
</evidence>
<evidence type="ECO:0000256" key="1">
    <source>
        <dbReference type="SAM" id="Phobius"/>
    </source>
</evidence>
<feature type="transmembrane region" description="Helical" evidence="1">
    <location>
        <begin position="34"/>
        <end position="51"/>
    </location>
</feature>
<keyword evidence="1" id="KW-0472">Membrane</keyword>